<dbReference type="GO" id="GO:0017168">
    <property type="term" value="F:5-oxoprolinase (ATP-hydrolyzing) activity"/>
    <property type="evidence" value="ECO:0007669"/>
    <property type="project" value="TreeGrafter"/>
</dbReference>
<proteinExistence type="inferred from homology"/>
<dbReference type="Pfam" id="PF01968">
    <property type="entry name" value="Hydantoinase_A"/>
    <property type="match status" value="1"/>
</dbReference>
<evidence type="ECO:0000313" key="6">
    <source>
        <dbReference type="EMBL" id="THV65480.1"/>
    </source>
</evidence>
<evidence type="ECO:0000259" key="4">
    <source>
        <dbReference type="Pfam" id="PF05378"/>
    </source>
</evidence>
<dbReference type="Proteomes" id="UP000304951">
    <property type="component" value="Unassembled WGS sequence"/>
</dbReference>
<evidence type="ECO:0000259" key="3">
    <source>
        <dbReference type="Pfam" id="PF02538"/>
    </source>
</evidence>
<dbReference type="Pfam" id="PF05378">
    <property type="entry name" value="Hydant_A_N"/>
    <property type="match status" value="1"/>
</dbReference>
<dbReference type="GO" id="GO:0006749">
    <property type="term" value="P:glutathione metabolic process"/>
    <property type="evidence" value="ECO:0007669"/>
    <property type="project" value="TreeGrafter"/>
</dbReference>
<dbReference type="InterPro" id="IPR003692">
    <property type="entry name" value="Hydantoinase_B"/>
</dbReference>
<name>A0A4S8S5N0_AURPU</name>
<dbReference type="PANTHER" id="PTHR11365:SF2">
    <property type="entry name" value="5-OXOPROLINASE"/>
    <property type="match status" value="1"/>
</dbReference>
<dbReference type="PANTHER" id="PTHR11365">
    <property type="entry name" value="5-OXOPROLINASE RELATED"/>
    <property type="match status" value="1"/>
</dbReference>
<dbReference type="InterPro" id="IPR002821">
    <property type="entry name" value="Hydantoinase_A"/>
</dbReference>
<dbReference type="InterPro" id="IPR008040">
    <property type="entry name" value="Hydant_A_N"/>
</dbReference>
<evidence type="ECO:0000256" key="1">
    <source>
        <dbReference type="ARBA" id="ARBA00010403"/>
    </source>
</evidence>
<comment type="caution">
    <text evidence="6">The sequence shown here is derived from an EMBL/GenBank/DDBJ whole genome shotgun (WGS) entry which is preliminary data.</text>
</comment>
<feature type="domain" description="Hydantoinase A/oxoprolinase" evidence="2">
    <location>
        <begin position="262"/>
        <end position="561"/>
    </location>
</feature>
<comment type="similarity">
    <text evidence="1">Belongs to the oxoprolinase family.</text>
</comment>
<feature type="domain" description="Acetophenone carboxylase-like C-terminal" evidence="5">
    <location>
        <begin position="573"/>
        <end position="744"/>
    </location>
</feature>
<gene>
    <name evidence="6" type="ORF">D6D28_09067</name>
</gene>
<dbReference type="EMBL" id="QZAF01000650">
    <property type="protein sequence ID" value="THV65480.1"/>
    <property type="molecule type" value="Genomic_DNA"/>
</dbReference>
<dbReference type="Pfam" id="PF02538">
    <property type="entry name" value="Hydantoinase_B"/>
    <property type="match status" value="1"/>
</dbReference>
<sequence length="1333" mass="144268">MLEPLSFRSYSSCYCIIIPFTMAIKPLQIRVSIDRGGTFTDVHAAIPGRDDIVLKLLSVDPANYKDAPTEGIRRVLELATGQPHPRGQLLDLFHIESIRMGTTVATNALLERKGARSALLITKGFKDLLLIGNQSRPNIFDLSAAKPDVLYEHVIEVDERVTLEDYTENPNPESVELDVSDPDIVEAVTGERIRVLQRPDVEAISNALEQLWEQGYRSISVVFLHSYAYPAHENLVGNLAVAMGFSVSLSSALQPMIKAVPRGMSATADAYLTPVIKQYISSISENFRGGLGAQNTRCEFMQSDGGLVDFRRFGGLKGILSGPAGGVVGYAQTSWDDKERRPVIGFDMGGTSTDVSRYAGVYEHVFETTTAGVSIQSPQLDINTVAAGGGSILSWKNGLFHVGPESASAHPGPACYRKGGPLTVTDANLFLGRLLPDYFPKIFGPKENEPLDRDITAQKFLALTEEINKQQRKDDSVTFSPEEVALGFLNVANEGMARPIRGLTEARGHDTAAHHLACFGGAGGQHACSVAKVLGISRIIIHNYSSILSAYGMSLADVVHEIQKPAAMTYSSETQQIVQKQLEELAFEASIELKDQGFTDDNITYETFLNLRYAGSSSSLMVLKGADWDFQSAFEERHQREFGFLFQEKPILVDDFRVRAIGAAHEKIAASPFAQLNQAASLDVPQASPNATNRVYYEGTGYLETPTYELPTIALGSKISGPALIIDKTQTIVVLPNAVANVLESCVVIDQETSTTTVDKTIVNDEFSPIQLSIFGHRFMSIAEQMGRTLQKTSVSTNIKERLDFSCALFSNDGGLVANAPHVPVHLGSMQFAVKYQHNLWKGKLRDGDVLVSNHPSCGGTHLPDITVITPVFDGEDIAFYVASRGHHADIGGILPGSMPPTSNQLYQEGAAIESLKIVEEGRFNEEAITKLLLEDPAQYDGCSGTRCLQDNISDLKAQIAANKRGITLIKGLINEFGLSTVHRYMYAIQRASDIAVRELLKQKYEEFGKKPLKAVDYMDDGTPIALEITIAPDGSAVFDFEGTGPQVYGNTNAPVAITNSAIIYCLRALISSDIPLNQGCLNPVDIKIPENSLLSPAKGAGVVGGNVLTSQRITDVVLLAFRACAASQGCCNNLTFGTGGKDENGTHVNGFGYYETIAGGSGAGPSWQGQSGVHTHMTNTRITDPEVFEKRYPCILRQFGLREGSGGKGMHTGGEGTIRDIEFRMPVQCSILSERRSRQPYGLEGGEAGSSGLNLVIKKDEYSDEKRVVNLGAKGTIKLNEGDRIIINSPGGGGWGSLEDGGVIDSEMRTKAQAKILAGGSVNSYKARQETN</sequence>
<protein>
    <submittedName>
        <fullName evidence="6">Hydantoinase B/oxoprolinase</fullName>
    </submittedName>
</protein>
<evidence type="ECO:0000259" key="2">
    <source>
        <dbReference type="Pfam" id="PF01968"/>
    </source>
</evidence>
<dbReference type="InterPro" id="IPR049517">
    <property type="entry name" value="ACX-like_C"/>
</dbReference>
<reference evidence="6 7" key="1">
    <citation type="submission" date="2018-10" db="EMBL/GenBank/DDBJ databases">
        <title>Fifty Aureobasidium pullulans genomes reveal a recombining polyextremotolerant generalist.</title>
        <authorList>
            <person name="Gostincar C."/>
            <person name="Turk M."/>
            <person name="Zajc J."/>
            <person name="Gunde-Cimerman N."/>
        </authorList>
    </citation>
    <scope>NUCLEOTIDE SEQUENCE [LARGE SCALE GENOMIC DNA]</scope>
    <source>
        <strain evidence="6 7">EXF-11900</strain>
    </source>
</reference>
<evidence type="ECO:0000259" key="5">
    <source>
        <dbReference type="Pfam" id="PF19278"/>
    </source>
</evidence>
<dbReference type="InterPro" id="IPR045079">
    <property type="entry name" value="Oxoprolinase-like"/>
</dbReference>
<organism evidence="6 7">
    <name type="scientific">Aureobasidium pullulans</name>
    <name type="common">Black yeast</name>
    <name type="synonym">Pullularia pullulans</name>
    <dbReference type="NCBI Taxonomy" id="5580"/>
    <lineage>
        <taxon>Eukaryota</taxon>
        <taxon>Fungi</taxon>
        <taxon>Dikarya</taxon>
        <taxon>Ascomycota</taxon>
        <taxon>Pezizomycotina</taxon>
        <taxon>Dothideomycetes</taxon>
        <taxon>Dothideomycetidae</taxon>
        <taxon>Dothideales</taxon>
        <taxon>Saccotheciaceae</taxon>
        <taxon>Aureobasidium</taxon>
    </lineage>
</organism>
<dbReference type="Pfam" id="PF19278">
    <property type="entry name" value="Hydant_A_C"/>
    <property type="match status" value="1"/>
</dbReference>
<feature type="domain" description="Hydantoinase/oxoprolinase N-terminal" evidence="4">
    <location>
        <begin position="30"/>
        <end position="241"/>
    </location>
</feature>
<dbReference type="GO" id="GO:0005829">
    <property type="term" value="C:cytosol"/>
    <property type="evidence" value="ECO:0007669"/>
    <property type="project" value="TreeGrafter"/>
</dbReference>
<evidence type="ECO:0000313" key="7">
    <source>
        <dbReference type="Proteomes" id="UP000304951"/>
    </source>
</evidence>
<feature type="domain" description="Hydantoinase B/oxoprolinase" evidence="3">
    <location>
        <begin position="769"/>
        <end position="1298"/>
    </location>
</feature>
<accession>A0A4S8S5N0</accession>